<feature type="domain" description="DUF7666" evidence="1">
    <location>
        <begin position="1"/>
        <end position="92"/>
    </location>
</feature>
<gene>
    <name evidence="2" type="ORF">LCGC14_2657520</name>
</gene>
<sequence>MKAYHFLKNDMRGGYGNEPPWEVGEEREHKGKLVMCQSGYHAGKSWYDALSYAKGEMACIVELSGTITKDTTKYVAQKRKLISAVNAKKVLRTWGCDCAERALKKAKVTDERSWNAIKIARLHNEGEATSKELAAAWDAAWAAEIKWQKRHLNKLMKQLFEESELK</sequence>
<reference evidence="2" key="1">
    <citation type="journal article" date="2015" name="Nature">
        <title>Complex archaea that bridge the gap between prokaryotes and eukaryotes.</title>
        <authorList>
            <person name="Spang A."/>
            <person name="Saw J.H."/>
            <person name="Jorgensen S.L."/>
            <person name="Zaremba-Niedzwiedzka K."/>
            <person name="Martijn J."/>
            <person name="Lind A.E."/>
            <person name="van Eijk R."/>
            <person name="Schleper C."/>
            <person name="Guy L."/>
            <person name="Ettema T.J."/>
        </authorList>
    </citation>
    <scope>NUCLEOTIDE SEQUENCE</scope>
</reference>
<dbReference type="InterPro" id="IPR056083">
    <property type="entry name" value="DUF7666"/>
</dbReference>
<evidence type="ECO:0000313" key="2">
    <source>
        <dbReference type="EMBL" id="KKK96962.1"/>
    </source>
</evidence>
<evidence type="ECO:0000259" key="1">
    <source>
        <dbReference type="Pfam" id="PF24703"/>
    </source>
</evidence>
<comment type="caution">
    <text evidence="2">The sequence shown here is derived from an EMBL/GenBank/DDBJ whole genome shotgun (WGS) entry which is preliminary data.</text>
</comment>
<organism evidence="2">
    <name type="scientific">marine sediment metagenome</name>
    <dbReference type="NCBI Taxonomy" id="412755"/>
    <lineage>
        <taxon>unclassified sequences</taxon>
        <taxon>metagenomes</taxon>
        <taxon>ecological metagenomes</taxon>
    </lineage>
</organism>
<dbReference type="AlphaFoldDB" id="A0A0F8ZSX3"/>
<name>A0A0F8ZSX3_9ZZZZ</name>
<accession>A0A0F8ZSX3</accession>
<dbReference type="EMBL" id="LAZR01046256">
    <property type="protein sequence ID" value="KKK96962.1"/>
    <property type="molecule type" value="Genomic_DNA"/>
</dbReference>
<proteinExistence type="predicted"/>
<dbReference type="Pfam" id="PF24703">
    <property type="entry name" value="DUF7666"/>
    <property type="match status" value="1"/>
</dbReference>
<protein>
    <recommendedName>
        <fullName evidence="1">DUF7666 domain-containing protein</fullName>
    </recommendedName>
</protein>